<keyword evidence="3 6" id="KW-0653">Protein transport</keyword>
<dbReference type="GO" id="GO:0015031">
    <property type="term" value="P:protein transport"/>
    <property type="evidence" value="ECO:0007669"/>
    <property type="project" value="UniProtKB-UniRule"/>
</dbReference>
<evidence type="ECO:0000256" key="1">
    <source>
        <dbReference type="ARBA" id="ARBA00009990"/>
    </source>
</evidence>
<name>A0A1H6NBJ4_9RHOB</name>
<dbReference type="STRING" id="65735.SAMN04488075_2706"/>
<keyword evidence="9" id="KW-1185">Reference proteome</keyword>
<dbReference type="PRINTS" id="PR01594">
    <property type="entry name" value="SECBCHAPRONE"/>
</dbReference>
<dbReference type="Proteomes" id="UP000199125">
    <property type="component" value="Unassembled WGS sequence"/>
</dbReference>
<dbReference type="NCBIfam" id="NF004392">
    <property type="entry name" value="PRK05751.1-3"/>
    <property type="match status" value="1"/>
</dbReference>
<dbReference type="Gene3D" id="3.10.420.10">
    <property type="entry name" value="SecB-like"/>
    <property type="match status" value="1"/>
</dbReference>
<dbReference type="GO" id="GO:0051262">
    <property type="term" value="P:protein tetramerization"/>
    <property type="evidence" value="ECO:0007669"/>
    <property type="project" value="InterPro"/>
</dbReference>
<evidence type="ECO:0000256" key="7">
    <source>
        <dbReference type="SAM" id="MobiDB-lite"/>
    </source>
</evidence>
<evidence type="ECO:0000256" key="6">
    <source>
        <dbReference type="HAMAP-Rule" id="MF_00821"/>
    </source>
</evidence>
<evidence type="ECO:0000256" key="2">
    <source>
        <dbReference type="ARBA" id="ARBA00022448"/>
    </source>
</evidence>
<dbReference type="RefSeq" id="WP_090848621.1">
    <property type="nucleotide sequence ID" value="NZ_FNXG01000005.1"/>
</dbReference>
<keyword evidence="2 6" id="KW-0813">Transport</keyword>
<comment type="subunit">
    <text evidence="6">Homotetramer, a dimer of dimers. One homotetramer interacts with 1 SecA dimer.</text>
</comment>
<dbReference type="Pfam" id="PF02556">
    <property type="entry name" value="SecB"/>
    <property type="match status" value="1"/>
</dbReference>
<evidence type="ECO:0000256" key="4">
    <source>
        <dbReference type="ARBA" id="ARBA00023010"/>
    </source>
</evidence>
<keyword evidence="4 6" id="KW-0811">Translocation</keyword>
<protein>
    <recommendedName>
        <fullName evidence="6">Protein-export protein SecB</fullName>
    </recommendedName>
</protein>
<feature type="region of interest" description="Disordered" evidence="7">
    <location>
        <begin position="1"/>
        <end position="28"/>
    </location>
</feature>
<sequence length="185" mass="20477">MTDETTNGAPSGAPPADGRADGQAGAGQPPAVRMNILAQYIRDLSFENIVAQKGLGGEVAPEMQVQVSLDARKRSAENQFEVICKYRVNSVNSTDKSTMFLCELDYAGVFQIEGVPEDQLHPFLMIECPRMLFPFVRRVLSDIVRDGGFPPFNMDPIDFVALYRQELARRAQQAQTERPEGQPLS</sequence>
<dbReference type="InterPro" id="IPR035958">
    <property type="entry name" value="SecB-like_sf"/>
</dbReference>
<comment type="subcellular location">
    <subcellularLocation>
        <location evidence="6">Cytoplasm</location>
    </subcellularLocation>
</comment>
<comment type="similarity">
    <text evidence="1 6">Belongs to the SecB family.</text>
</comment>
<evidence type="ECO:0000313" key="9">
    <source>
        <dbReference type="Proteomes" id="UP000199125"/>
    </source>
</evidence>
<accession>A0A1H6NBJ4</accession>
<dbReference type="EMBL" id="FNXG01000005">
    <property type="protein sequence ID" value="SEI08205.1"/>
    <property type="molecule type" value="Genomic_DNA"/>
</dbReference>
<reference evidence="9" key="1">
    <citation type="submission" date="2016-10" db="EMBL/GenBank/DDBJ databases">
        <authorList>
            <person name="Varghese N."/>
            <person name="Submissions S."/>
        </authorList>
    </citation>
    <scope>NUCLEOTIDE SEQUENCE [LARGE SCALE GENOMIC DNA]</scope>
    <source>
        <strain evidence="9">DSM 11593</strain>
    </source>
</reference>
<comment type="function">
    <text evidence="6">One of the proteins required for the normal export of preproteins out of the cell cytoplasm. It is a molecular chaperone that binds to a subset of precursor proteins, maintaining them in a translocation-competent state. It also specifically binds to its receptor SecA.</text>
</comment>
<evidence type="ECO:0000256" key="3">
    <source>
        <dbReference type="ARBA" id="ARBA00022927"/>
    </source>
</evidence>
<dbReference type="InterPro" id="IPR003708">
    <property type="entry name" value="SecB"/>
</dbReference>
<dbReference type="GO" id="GO:0005737">
    <property type="term" value="C:cytoplasm"/>
    <property type="evidence" value="ECO:0007669"/>
    <property type="project" value="UniProtKB-SubCell"/>
</dbReference>
<dbReference type="OrthoDB" id="9795145at2"/>
<keyword evidence="5 6" id="KW-0143">Chaperone</keyword>
<evidence type="ECO:0000313" key="8">
    <source>
        <dbReference type="EMBL" id="SEI08205.1"/>
    </source>
</evidence>
<dbReference type="PANTHER" id="PTHR36918:SF1">
    <property type="entry name" value="PROTEIN-EXPORT PROTEIN SECB"/>
    <property type="match status" value="1"/>
</dbReference>
<dbReference type="SUPFAM" id="SSF54611">
    <property type="entry name" value="SecB-like"/>
    <property type="match status" value="1"/>
</dbReference>
<proteinExistence type="inferred from homology"/>
<dbReference type="GO" id="GO:0006457">
    <property type="term" value="P:protein folding"/>
    <property type="evidence" value="ECO:0007669"/>
    <property type="project" value="UniProtKB-UniRule"/>
</dbReference>
<feature type="compositionally biased region" description="Low complexity" evidence="7">
    <location>
        <begin position="8"/>
        <end position="28"/>
    </location>
</feature>
<evidence type="ECO:0000256" key="5">
    <source>
        <dbReference type="ARBA" id="ARBA00023186"/>
    </source>
</evidence>
<dbReference type="AlphaFoldDB" id="A0A1H6NBJ4"/>
<dbReference type="HAMAP" id="MF_00821">
    <property type="entry name" value="SecB"/>
    <property type="match status" value="1"/>
</dbReference>
<dbReference type="NCBIfam" id="TIGR00809">
    <property type="entry name" value="secB"/>
    <property type="match status" value="1"/>
</dbReference>
<dbReference type="GO" id="GO:0051082">
    <property type="term" value="F:unfolded protein binding"/>
    <property type="evidence" value="ECO:0007669"/>
    <property type="project" value="InterPro"/>
</dbReference>
<keyword evidence="6" id="KW-0963">Cytoplasm</keyword>
<gene>
    <name evidence="6" type="primary">secB</name>
    <name evidence="8" type="ORF">SAMN04488075_2706</name>
</gene>
<organism evidence="8 9">
    <name type="scientific">Paracoccus alkenifer</name>
    <dbReference type="NCBI Taxonomy" id="65735"/>
    <lineage>
        <taxon>Bacteria</taxon>
        <taxon>Pseudomonadati</taxon>
        <taxon>Pseudomonadota</taxon>
        <taxon>Alphaproteobacteria</taxon>
        <taxon>Rhodobacterales</taxon>
        <taxon>Paracoccaceae</taxon>
        <taxon>Paracoccus</taxon>
    </lineage>
</organism>
<dbReference type="PANTHER" id="PTHR36918">
    <property type="match status" value="1"/>
</dbReference>